<name>A0A085JBH2_9GAMM</name>
<evidence type="ECO:0000313" key="2">
    <source>
        <dbReference type="EMBL" id="KFD17818.1"/>
    </source>
</evidence>
<organism evidence="2 3">
    <name type="scientific">Tatumella ptyseos ATCC 33301</name>
    <dbReference type="NCBI Taxonomy" id="1005995"/>
    <lineage>
        <taxon>Bacteria</taxon>
        <taxon>Pseudomonadati</taxon>
        <taxon>Pseudomonadota</taxon>
        <taxon>Gammaproteobacteria</taxon>
        <taxon>Enterobacterales</taxon>
        <taxon>Erwiniaceae</taxon>
        <taxon>Tatumella</taxon>
    </lineage>
</organism>
<dbReference type="Pfam" id="PF08349">
    <property type="entry name" value="DUF1722"/>
    <property type="match status" value="1"/>
</dbReference>
<feature type="domain" description="DUF1722" evidence="1">
    <location>
        <begin position="137"/>
        <end position="252"/>
    </location>
</feature>
<comment type="caution">
    <text evidence="2">The sequence shown here is derived from an EMBL/GenBank/DDBJ whole genome shotgun (WGS) entry which is preliminary data.</text>
</comment>
<dbReference type="PANTHER" id="PTHR30087:SF0">
    <property type="entry name" value="INNER MEMBRANE PROTEIN"/>
    <property type="match status" value="1"/>
</dbReference>
<sequence length="267" mass="30078">MTLSPLIGVLTAQSRDQAMTRLAVDLPSGFRLKHITAQDVTALMTREHAEHPPLTSRQKLTLWPVNGIIISQQVSRAEYEILSGHVPSLPLTDESDLARPEQRQQFLASVAARAEFDALCDGELTANRLMQFHTCYKYQLLAHSQPLYRQSGPLVAGMSDWPSLEAFALAYRRKLMEILSCPATRENHTNVLMHIQGYFRPHLSGPQRQALAAIIDDYRRGELPLSAPVAELKRYLAMYPHSWLSSQRYLFPSLPSVAEFSLQTEAL</sequence>
<dbReference type="PANTHER" id="PTHR30087">
    <property type="entry name" value="INNER MEMBRANE PROTEIN"/>
    <property type="match status" value="1"/>
</dbReference>
<dbReference type="RefSeq" id="WP_071780157.1">
    <property type="nucleotide sequence ID" value="NZ_ATMJ01000072.1"/>
</dbReference>
<proteinExistence type="predicted"/>
<evidence type="ECO:0000259" key="1">
    <source>
        <dbReference type="Pfam" id="PF08349"/>
    </source>
</evidence>
<keyword evidence="3" id="KW-1185">Reference proteome</keyword>
<protein>
    <recommendedName>
        <fullName evidence="1">DUF1722 domain-containing protein</fullName>
    </recommendedName>
</protein>
<evidence type="ECO:0000313" key="3">
    <source>
        <dbReference type="Proteomes" id="UP000028602"/>
    </source>
</evidence>
<dbReference type="Proteomes" id="UP000028602">
    <property type="component" value="Unassembled WGS sequence"/>
</dbReference>
<dbReference type="AlphaFoldDB" id="A0A085JBH2"/>
<accession>A0A085JBH2</accession>
<dbReference type="EMBL" id="JMPR01000043">
    <property type="protein sequence ID" value="KFD17818.1"/>
    <property type="molecule type" value="Genomic_DNA"/>
</dbReference>
<gene>
    <name evidence="2" type="ORF">GTPT_2859</name>
</gene>
<dbReference type="OrthoDB" id="495783at2"/>
<dbReference type="eggNOG" id="COG3272">
    <property type="taxonomic scope" value="Bacteria"/>
</dbReference>
<reference evidence="2 3" key="1">
    <citation type="submission" date="2014-05" db="EMBL/GenBank/DDBJ databases">
        <title>ATOL: Assembling a taxonomically balanced genome-scale reconstruction of the evolutionary history of the Enterobacteriaceae.</title>
        <authorList>
            <person name="Plunkett G.III."/>
            <person name="Neeno-Eckwall E.C."/>
            <person name="Glasner J.D."/>
            <person name="Perna N.T."/>
        </authorList>
    </citation>
    <scope>NUCLEOTIDE SEQUENCE [LARGE SCALE GENOMIC DNA]</scope>
    <source>
        <strain evidence="2 3">ATCC 33301</strain>
    </source>
</reference>
<dbReference type="InterPro" id="IPR013560">
    <property type="entry name" value="DUF1722"/>
</dbReference>